<evidence type="ECO:0000313" key="1">
    <source>
        <dbReference type="EMBL" id="NMV36956.1"/>
    </source>
</evidence>
<gene>
    <name evidence="1" type="ORF">HGR00_03420</name>
</gene>
<comment type="caution">
    <text evidence="1">The sequence shown here is derived from an EMBL/GenBank/DDBJ whole genome shotgun (WGS) entry which is preliminary data.</text>
</comment>
<accession>A0A848NWT9</accession>
<evidence type="ECO:0000313" key="2">
    <source>
        <dbReference type="Proteomes" id="UP000575469"/>
    </source>
</evidence>
<organism evidence="1 2">
    <name type="scientific">Ralstonia insidiosa</name>
    <dbReference type="NCBI Taxonomy" id="190721"/>
    <lineage>
        <taxon>Bacteria</taxon>
        <taxon>Pseudomonadati</taxon>
        <taxon>Pseudomonadota</taxon>
        <taxon>Betaproteobacteria</taxon>
        <taxon>Burkholderiales</taxon>
        <taxon>Burkholderiaceae</taxon>
        <taxon>Ralstonia</taxon>
    </lineage>
</organism>
<dbReference type="AlphaFoldDB" id="A0A848NWT9"/>
<proteinExistence type="predicted"/>
<protein>
    <submittedName>
        <fullName evidence="1">Uncharacterized protein</fullName>
    </submittedName>
</protein>
<reference evidence="1 2" key="1">
    <citation type="submission" date="2020-04" db="EMBL/GenBank/DDBJ databases">
        <title>Ralstonia insidiosa genome sequencing and assembly.</title>
        <authorList>
            <person name="Martins R.C.R."/>
            <person name="Perdigao-Neto L.V."/>
            <person name="Levin A.S.S."/>
            <person name="Costa S.F."/>
        </authorList>
    </citation>
    <scope>NUCLEOTIDE SEQUENCE [LARGE SCALE GENOMIC DNA]</scope>
    <source>
        <strain evidence="1 2">5047</strain>
    </source>
</reference>
<sequence length="64" mass="7208">MTADCAIRQALARIAPHIETLAPIDRELLRPAVRAIENDVEVIAVPERVIARIRDIDARLLKQQ</sequence>
<name>A0A848NWT9_9RALS</name>
<dbReference type="RefSeq" id="WP_169339237.1">
    <property type="nucleotide sequence ID" value="NZ_JABBZM010000002.1"/>
</dbReference>
<dbReference type="EMBL" id="JABBZM010000002">
    <property type="protein sequence ID" value="NMV36956.1"/>
    <property type="molecule type" value="Genomic_DNA"/>
</dbReference>
<dbReference type="Proteomes" id="UP000575469">
    <property type="component" value="Unassembled WGS sequence"/>
</dbReference>